<dbReference type="Proteomes" id="UP000194127">
    <property type="component" value="Unassembled WGS sequence"/>
</dbReference>
<reference evidence="2 3" key="1">
    <citation type="submission" date="2017-04" db="EMBL/GenBank/DDBJ databases">
        <title>Genome Sequence of the Model Brown-Rot Fungus Postia placenta SB12.</title>
        <authorList>
            <consortium name="DOE Joint Genome Institute"/>
            <person name="Gaskell J."/>
            <person name="Kersten P."/>
            <person name="Larrondo L.F."/>
            <person name="Canessa P."/>
            <person name="Martinez D."/>
            <person name="Hibbett D."/>
            <person name="Schmoll M."/>
            <person name="Kubicek C.P."/>
            <person name="Martinez A.T."/>
            <person name="Yadav J."/>
            <person name="Master E."/>
            <person name="Magnuson J.K."/>
            <person name="James T."/>
            <person name="Yaver D."/>
            <person name="Berka R."/>
            <person name="Labutti K."/>
            <person name="Lipzen A."/>
            <person name="Aerts A."/>
            <person name="Barry K."/>
            <person name="Henrissat B."/>
            <person name="Blanchette R."/>
            <person name="Grigoriev I."/>
            <person name="Cullen D."/>
        </authorList>
    </citation>
    <scope>NUCLEOTIDE SEQUENCE [LARGE SCALE GENOMIC DNA]</scope>
    <source>
        <strain evidence="2 3">MAD-698-R-SB12</strain>
    </source>
</reference>
<dbReference type="OrthoDB" id="10291772at2759"/>
<evidence type="ECO:0000256" key="1">
    <source>
        <dbReference type="SAM" id="MobiDB-lite"/>
    </source>
</evidence>
<gene>
    <name evidence="2" type="ORF">POSPLADRAFT_1059906</name>
</gene>
<proteinExistence type="predicted"/>
<protein>
    <submittedName>
        <fullName evidence="2">Uncharacterized protein</fullName>
    </submittedName>
</protein>
<organism evidence="2 3">
    <name type="scientific">Postia placenta MAD-698-R-SB12</name>
    <dbReference type="NCBI Taxonomy" id="670580"/>
    <lineage>
        <taxon>Eukaryota</taxon>
        <taxon>Fungi</taxon>
        <taxon>Dikarya</taxon>
        <taxon>Basidiomycota</taxon>
        <taxon>Agaricomycotina</taxon>
        <taxon>Agaricomycetes</taxon>
        <taxon>Polyporales</taxon>
        <taxon>Adustoporiaceae</taxon>
        <taxon>Rhodonia</taxon>
    </lineage>
</organism>
<dbReference type="AlphaFoldDB" id="A0A1X6MQY8"/>
<evidence type="ECO:0000313" key="3">
    <source>
        <dbReference type="Proteomes" id="UP000194127"/>
    </source>
</evidence>
<name>A0A1X6MQY8_9APHY</name>
<feature type="compositionally biased region" description="Low complexity" evidence="1">
    <location>
        <begin position="70"/>
        <end position="103"/>
    </location>
</feature>
<dbReference type="EMBL" id="KZ110603">
    <property type="protein sequence ID" value="OSX58811.1"/>
    <property type="molecule type" value="Genomic_DNA"/>
</dbReference>
<feature type="region of interest" description="Disordered" evidence="1">
    <location>
        <begin position="50"/>
        <end position="112"/>
    </location>
</feature>
<sequence length="261" mass="29346">MVTSKDHIQVIQQHLRNHALPMIGNPRKRGSSVLGLDDLLRAPRKRVAMVPPVSDVDAQLPAEERKRKSTLPSPKLPSSTPPSKLASLPSPSLPYPSQSIMSPPSSPREDHGKLTFASQRYSEFTGPDATATYTYKCFLSFCSARYVNPWTRDLHMAKHFKVDEETKGSCSCQTGSCCYTAESEEYYKTVDQLGPLAKLSQLVDENFLGYNPSNCKVRAAEPWLHDFLYAILFLEPQDRSTTAEVVRTLEQRLNDDLSRRK</sequence>
<evidence type="ECO:0000313" key="2">
    <source>
        <dbReference type="EMBL" id="OSX58811.1"/>
    </source>
</evidence>
<accession>A0A1X6MQY8</accession>
<keyword evidence="3" id="KW-1185">Reference proteome</keyword>
<dbReference type="GeneID" id="36326153"/>
<dbReference type="RefSeq" id="XP_024335605.1">
    <property type="nucleotide sequence ID" value="XM_024481203.1"/>
</dbReference>